<proteinExistence type="predicted"/>
<dbReference type="EMBL" id="JACSQA010000019">
    <property type="protein sequence ID" value="MBD8027498.1"/>
    <property type="molecule type" value="Genomic_DNA"/>
</dbReference>
<organism evidence="1 2">
    <name type="scientific">Ureibacillus galli</name>
    <dbReference type="NCBI Taxonomy" id="2762222"/>
    <lineage>
        <taxon>Bacteria</taxon>
        <taxon>Bacillati</taxon>
        <taxon>Bacillota</taxon>
        <taxon>Bacilli</taxon>
        <taxon>Bacillales</taxon>
        <taxon>Caryophanaceae</taxon>
        <taxon>Ureibacillus</taxon>
    </lineage>
</organism>
<evidence type="ECO:0000313" key="1">
    <source>
        <dbReference type="EMBL" id="MBD8027498.1"/>
    </source>
</evidence>
<name>A0ABR8XE34_9BACL</name>
<protein>
    <recommendedName>
        <fullName evidence="3">DUF1310 family protein</fullName>
    </recommendedName>
</protein>
<reference evidence="1 2" key="1">
    <citation type="submission" date="2020-08" db="EMBL/GenBank/DDBJ databases">
        <title>A Genomic Blueprint of the Chicken Gut Microbiome.</title>
        <authorList>
            <person name="Gilroy R."/>
            <person name="Ravi A."/>
            <person name="Getino M."/>
            <person name="Pursley I."/>
            <person name="Horton D.L."/>
            <person name="Alikhan N.-F."/>
            <person name="Baker D."/>
            <person name="Gharbi K."/>
            <person name="Hall N."/>
            <person name="Watson M."/>
            <person name="Adriaenssens E.M."/>
            <person name="Foster-Nyarko E."/>
            <person name="Jarju S."/>
            <person name="Secka A."/>
            <person name="Antonio M."/>
            <person name="Oren A."/>
            <person name="Chaudhuri R."/>
            <person name="La Ragione R.M."/>
            <person name="Hildebrand F."/>
            <person name="Pallen M.J."/>
        </authorList>
    </citation>
    <scope>NUCLEOTIDE SEQUENCE [LARGE SCALE GENOMIC DNA]</scope>
    <source>
        <strain evidence="1 2">Re31</strain>
    </source>
</reference>
<accession>A0ABR8XE34</accession>
<evidence type="ECO:0000313" key="2">
    <source>
        <dbReference type="Proteomes" id="UP000640930"/>
    </source>
</evidence>
<dbReference type="Proteomes" id="UP000640930">
    <property type="component" value="Unassembled WGS sequence"/>
</dbReference>
<dbReference type="RefSeq" id="WP_191707917.1">
    <property type="nucleotide sequence ID" value="NZ_JACSQA010000019.1"/>
</dbReference>
<comment type="caution">
    <text evidence="1">The sequence shown here is derived from an EMBL/GenBank/DDBJ whole genome shotgun (WGS) entry which is preliminary data.</text>
</comment>
<gene>
    <name evidence="1" type="ORF">H9636_12625</name>
</gene>
<evidence type="ECO:0008006" key="3">
    <source>
        <dbReference type="Google" id="ProtNLM"/>
    </source>
</evidence>
<keyword evidence="2" id="KW-1185">Reference proteome</keyword>
<sequence length="144" mass="16387">MKKVILTLVGVSLCVLLVLGFSEYRTKNFVDTFISNPDEFVEMVDSIVIWGESDTSTVSEVITNEGDELFQEIQSAFSEWEVKRTVFKELDLTSQTYGVNFKSEENPMKSIHILIDKDGMINVNGYEYELVSGITIEELIDRVN</sequence>